<protein>
    <recommendedName>
        <fullName evidence="1">RCC1-like domain-containing protein</fullName>
    </recommendedName>
</protein>
<name>A0A2W2D959_9ACTN</name>
<dbReference type="InterPro" id="IPR051709">
    <property type="entry name" value="Ub-ligase/GTPase-reg"/>
</dbReference>
<dbReference type="Pfam" id="PF13540">
    <property type="entry name" value="RCC1_2"/>
    <property type="match status" value="1"/>
</dbReference>
<gene>
    <name evidence="2" type="ORF">C1I93_12395</name>
</gene>
<reference evidence="2 3" key="1">
    <citation type="submission" date="2018-01" db="EMBL/GenBank/DDBJ databases">
        <title>Draft genome sequence of Jishengella endophytica.</title>
        <authorList>
            <person name="Sahin N."/>
            <person name="Ay H."/>
            <person name="Saygin H."/>
        </authorList>
    </citation>
    <scope>NUCLEOTIDE SEQUENCE [LARGE SCALE GENOMIC DNA]</scope>
    <source>
        <strain evidence="2 3">DSM 45430</strain>
    </source>
</reference>
<dbReference type="RefSeq" id="WP_111243420.1">
    <property type="nucleotide sequence ID" value="NZ_AP023358.1"/>
</dbReference>
<dbReference type="EMBL" id="POTX01000065">
    <property type="protein sequence ID" value="PZF97249.1"/>
    <property type="molecule type" value="Genomic_DNA"/>
</dbReference>
<comment type="caution">
    <text evidence="2">The sequence shown here is derived from an EMBL/GenBank/DDBJ whole genome shotgun (WGS) entry which is preliminary data.</text>
</comment>
<dbReference type="Pfam" id="PF25390">
    <property type="entry name" value="WD40_RLD"/>
    <property type="match status" value="1"/>
</dbReference>
<dbReference type="SUPFAM" id="SSF50985">
    <property type="entry name" value="RCC1/BLIP-II"/>
    <property type="match status" value="1"/>
</dbReference>
<dbReference type="PANTHER" id="PTHR45622:SF58">
    <property type="entry name" value="REGULATOR OF CHROMOSOME CONDENSATION DOMAIN-CONTAINING PROTEIN"/>
    <property type="match status" value="1"/>
</dbReference>
<dbReference type="InterPro" id="IPR058923">
    <property type="entry name" value="RCC1-like_dom"/>
</dbReference>
<keyword evidence="3" id="KW-1185">Reference proteome</keyword>
<sequence length="474" mass="47437">MGGCPTTTGSRYADVGIARRYARASVLAALAALATLSIIIAPGGAVAAHPRTVLDRVIATSAGSDHSLALRADGTVVAWGNNTRGQLGDGTTTASGLPVRVCAVGQSAPCTQFLGGVKAITASRWNNTALLGDGTVVAWGYNSGGQLGNGTNTASAIPVRVCAVGQSAPCTQFLGGVKAIAASGGHTLALLTDNTVVGWGESQLGELGGGTISPQNIPIRVCAVGQTAPCTQHLSDVSAIEAGGGFSVALLGNGTVATWGASYYGQLGNGRITLPRQVVPTSVPVQVCAVGQTMPCTHLLSNVSAISAGGSHSMALLDDGTVVAWGANAWGQIGNGATTTSAIPEYVCAVGQTAPCTQPLSNVQRVEAGGHHSTALLRDNKLLSWGGNYSGQLGDGTTTASGLPVRVCAVGQSAPCTRWLTNARVVDAGGQHNTALLRDGTVATWGANTAGMLGHGNPADPFSSTPVRVLPPIP</sequence>
<evidence type="ECO:0000313" key="2">
    <source>
        <dbReference type="EMBL" id="PZF97249.1"/>
    </source>
</evidence>
<dbReference type="Proteomes" id="UP000248627">
    <property type="component" value="Unassembled WGS sequence"/>
</dbReference>
<dbReference type="PANTHER" id="PTHR45622">
    <property type="entry name" value="UBIQUITIN-PROTEIN LIGASE E3A-RELATED"/>
    <property type="match status" value="1"/>
</dbReference>
<dbReference type="InterPro" id="IPR000408">
    <property type="entry name" value="Reg_chr_condens"/>
</dbReference>
<dbReference type="OrthoDB" id="9796385at2"/>
<dbReference type="InterPro" id="IPR009091">
    <property type="entry name" value="RCC1/BLIP-II"/>
</dbReference>
<evidence type="ECO:0000259" key="1">
    <source>
        <dbReference type="Pfam" id="PF25390"/>
    </source>
</evidence>
<accession>A0A2W2D959</accession>
<dbReference type="Gene3D" id="2.130.10.30">
    <property type="entry name" value="Regulator of chromosome condensation 1/beta-lactamase-inhibitor protein II"/>
    <property type="match status" value="2"/>
</dbReference>
<proteinExistence type="predicted"/>
<evidence type="ECO:0000313" key="3">
    <source>
        <dbReference type="Proteomes" id="UP000248627"/>
    </source>
</evidence>
<dbReference type="PRINTS" id="PR00633">
    <property type="entry name" value="RCCNDNSATION"/>
</dbReference>
<dbReference type="AlphaFoldDB" id="A0A2W2D959"/>
<dbReference type="PROSITE" id="PS00626">
    <property type="entry name" value="RCC1_2"/>
    <property type="match status" value="1"/>
</dbReference>
<feature type="domain" description="RCC1-like" evidence="1">
    <location>
        <begin position="174"/>
        <end position="469"/>
    </location>
</feature>
<organism evidence="2 3">
    <name type="scientific">Micromonospora endophytica</name>
    <dbReference type="NCBI Taxonomy" id="515350"/>
    <lineage>
        <taxon>Bacteria</taxon>
        <taxon>Bacillati</taxon>
        <taxon>Actinomycetota</taxon>
        <taxon>Actinomycetes</taxon>
        <taxon>Micromonosporales</taxon>
        <taxon>Micromonosporaceae</taxon>
        <taxon>Micromonospora</taxon>
    </lineage>
</organism>
<dbReference type="PROSITE" id="PS50012">
    <property type="entry name" value="RCC1_3"/>
    <property type="match status" value="6"/>
</dbReference>